<comment type="caution">
    <text evidence="2">The sequence shown here is derived from an EMBL/GenBank/DDBJ whole genome shotgun (WGS) entry which is preliminary data.</text>
</comment>
<name>A0AA35S0L2_GEOBA</name>
<protein>
    <submittedName>
        <fullName evidence="2">Uncharacterized protein</fullName>
    </submittedName>
</protein>
<keyword evidence="3" id="KW-1185">Reference proteome</keyword>
<gene>
    <name evidence="2" type="ORF">GBAR_LOCUS12201</name>
</gene>
<organism evidence="2 3">
    <name type="scientific">Geodia barretti</name>
    <name type="common">Barrett's horny sponge</name>
    <dbReference type="NCBI Taxonomy" id="519541"/>
    <lineage>
        <taxon>Eukaryota</taxon>
        <taxon>Metazoa</taxon>
        <taxon>Porifera</taxon>
        <taxon>Demospongiae</taxon>
        <taxon>Heteroscleromorpha</taxon>
        <taxon>Tetractinellida</taxon>
        <taxon>Astrophorina</taxon>
        <taxon>Geodiidae</taxon>
        <taxon>Geodia</taxon>
    </lineage>
</organism>
<evidence type="ECO:0000313" key="2">
    <source>
        <dbReference type="EMBL" id="CAI8020388.1"/>
    </source>
</evidence>
<feature type="coiled-coil region" evidence="1">
    <location>
        <begin position="90"/>
        <end position="124"/>
    </location>
</feature>
<accession>A0AA35S0L2</accession>
<dbReference type="AlphaFoldDB" id="A0AA35S0L2"/>
<keyword evidence="1" id="KW-0175">Coiled coil</keyword>
<sequence length="184" mass="21297">MGLKLKLPHHVVEAIHSKDMPPDKYLFKVLIKFLQQVEPRPTWRVIVEALKSRMVDLPALAKMVDTAHFICPITVTPPPISPVGPPNITEMLSQKNIETVRTEIEDLEDQFLQLTCETRALLSEKEKQDKKFLESFSDFLLNFPVAKKAIHSKFFLKNEDEILKAENIRKLFAILGRYCNYCNY</sequence>
<evidence type="ECO:0000256" key="1">
    <source>
        <dbReference type="SAM" id="Coils"/>
    </source>
</evidence>
<feature type="non-terminal residue" evidence="2">
    <location>
        <position position="184"/>
    </location>
</feature>
<dbReference type="Proteomes" id="UP001174909">
    <property type="component" value="Unassembled WGS sequence"/>
</dbReference>
<proteinExistence type="predicted"/>
<dbReference type="EMBL" id="CASHTH010001826">
    <property type="protein sequence ID" value="CAI8020388.1"/>
    <property type="molecule type" value="Genomic_DNA"/>
</dbReference>
<evidence type="ECO:0000313" key="3">
    <source>
        <dbReference type="Proteomes" id="UP001174909"/>
    </source>
</evidence>
<reference evidence="2" key="1">
    <citation type="submission" date="2023-03" db="EMBL/GenBank/DDBJ databases">
        <authorList>
            <person name="Steffen K."/>
            <person name="Cardenas P."/>
        </authorList>
    </citation>
    <scope>NUCLEOTIDE SEQUENCE</scope>
</reference>